<dbReference type="AlphaFoldDB" id="A0A1L7WXB6"/>
<sequence>MEGSGGNETNGTNGNGTPATTSASPALISGSGEELFGRAWLDVESEPRVFQEIVCRLGATGINVQEVYGLDDEGTAMLRGQVAGLIFLFNYRAVDGEEKDEAQDCPKHVWFANQTTNNACATVALLNILMNVPDLQVSTNSIDHLRTFKASTMGLTPAERGQELTKNESIRKIHNSSTRGIEALNAALALQNEVDEWKKAKRYRKKTQARSKRTSKGKIKKVEDDAFHYIAYVPIQGEVWRLDGLLRQPVNLGKSSIHCSNITLAYTAQGIFEGDWTALARTNIQQRMSEEHAIDFNVMALCIDEKATILHQLLKNAISIQKIKTHATSTPELTQYWQSNEPKPMQAQELYHTFGITPEQMKNNDRLADCTLALLTPENGLGMLRKLVEEQNELKEKYLEQTINDGPEDVVIGEETEEDSDTDVVNEILQALLDAGVALGETPKK</sequence>
<dbReference type="EC" id="3.4.19.12" evidence="2 7"/>
<evidence type="ECO:0000259" key="9">
    <source>
        <dbReference type="PROSITE" id="PS52048"/>
    </source>
</evidence>
<dbReference type="STRING" id="576137.A0A1L7WXB6"/>
<dbReference type="Proteomes" id="UP000184330">
    <property type="component" value="Unassembled WGS sequence"/>
</dbReference>
<evidence type="ECO:0000256" key="5">
    <source>
        <dbReference type="ARBA" id="ARBA00022801"/>
    </source>
</evidence>
<evidence type="ECO:0000256" key="4">
    <source>
        <dbReference type="ARBA" id="ARBA00022786"/>
    </source>
</evidence>
<dbReference type="GO" id="GO:0005737">
    <property type="term" value="C:cytoplasm"/>
    <property type="evidence" value="ECO:0007669"/>
    <property type="project" value="TreeGrafter"/>
</dbReference>
<dbReference type="InterPro" id="IPR001578">
    <property type="entry name" value="Peptidase_C12_UCH"/>
</dbReference>
<dbReference type="OrthoDB" id="1924260at2759"/>
<dbReference type="Gene3D" id="3.40.532.10">
    <property type="entry name" value="Peptidase C12, ubiquitin carboxyl-terminal hydrolase"/>
    <property type="match status" value="1"/>
</dbReference>
<evidence type="ECO:0000256" key="2">
    <source>
        <dbReference type="ARBA" id="ARBA00012759"/>
    </source>
</evidence>
<dbReference type="GO" id="GO:0004843">
    <property type="term" value="F:cysteine-type deubiquitinase activity"/>
    <property type="evidence" value="ECO:0007669"/>
    <property type="project" value="UniProtKB-UniRule"/>
</dbReference>
<comment type="similarity">
    <text evidence="7">Belongs to the peptidase C12 family.</text>
</comment>
<name>A0A1L7WXB6_9HELO</name>
<dbReference type="GO" id="GO:0006511">
    <property type="term" value="P:ubiquitin-dependent protein catabolic process"/>
    <property type="evidence" value="ECO:0007669"/>
    <property type="project" value="UniProtKB-UniRule"/>
</dbReference>
<feature type="domain" description="UCH catalytic" evidence="9">
    <location>
        <begin position="39"/>
        <end position="303"/>
    </location>
</feature>
<proteinExistence type="inferred from homology"/>
<keyword evidence="6 7" id="KW-0788">Thiol protease</keyword>
<evidence type="ECO:0000313" key="11">
    <source>
        <dbReference type="Proteomes" id="UP000184330"/>
    </source>
</evidence>
<dbReference type="SUPFAM" id="SSF54001">
    <property type="entry name" value="Cysteine proteinases"/>
    <property type="match status" value="1"/>
</dbReference>
<dbReference type="InterPro" id="IPR036959">
    <property type="entry name" value="Peptidase_C12_UCH_sf"/>
</dbReference>
<organism evidence="10 11">
    <name type="scientific">Phialocephala subalpina</name>
    <dbReference type="NCBI Taxonomy" id="576137"/>
    <lineage>
        <taxon>Eukaryota</taxon>
        <taxon>Fungi</taxon>
        <taxon>Dikarya</taxon>
        <taxon>Ascomycota</taxon>
        <taxon>Pezizomycotina</taxon>
        <taxon>Leotiomycetes</taxon>
        <taxon>Helotiales</taxon>
        <taxon>Mollisiaceae</taxon>
        <taxon>Phialocephala</taxon>
        <taxon>Phialocephala fortinii species complex</taxon>
    </lineage>
</organism>
<keyword evidence="5 7" id="KW-0378">Hydrolase</keyword>
<reference evidence="10 11" key="1">
    <citation type="submission" date="2016-03" db="EMBL/GenBank/DDBJ databases">
        <authorList>
            <person name="Ploux O."/>
        </authorList>
    </citation>
    <scope>NUCLEOTIDE SEQUENCE [LARGE SCALE GENOMIC DNA]</scope>
    <source>
        <strain evidence="10 11">UAMH 11012</strain>
    </source>
</reference>
<evidence type="ECO:0000256" key="3">
    <source>
        <dbReference type="ARBA" id="ARBA00022670"/>
    </source>
</evidence>
<accession>A0A1L7WXB6</accession>
<keyword evidence="4 7" id="KW-0833">Ubl conjugation pathway</keyword>
<evidence type="ECO:0000256" key="1">
    <source>
        <dbReference type="ARBA" id="ARBA00000707"/>
    </source>
</evidence>
<dbReference type="EMBL" id="FJOG01000010">
    <property type="protein sequence ID" value="CZR57400.1"/>
    <property type="molecule type" value="Genomic_DNA"/>
</dbReference>
<feature type="active site" description="Proton donor" evidence="7">
    <location>
        <position position="228"/>
    </location>
</feature>
<feature type="compositionally biased region" description="Low complexity" evidence="8">
    <location>
        <begin position="9"/>
        <end position="23"/>
    </location>
</feature>
<evidence type="ECO:0000313" key="10">
    <source>
        <dbReference type="EMBL" id="CZR57400.1"/>
    </source>
</evidence>
<dbReference type="PANTHER" id="PTHR10589:SF29">
    <property type="entry name" value="UBIQUITIN CARBOXYL-TERMINAL HYDROLASE"/>
    <property type="match status" value="1"/>
</dbReference>
<keyword evidence="11" id="KW-1185">Reference proteome</keyword>
<dbReference type="PROSITE" id="PS52048">
    <property type="entry name" value="UCH_DOMAIN"/>
    <property type="match status" value="1"/>
</dbReference>
<feature type="site" description="Important for enzyme activity" evidence="7">
    <location>
        <position position="243"/>
    </location>
</feature>
<comment type="catalytic activity">
    <reaction evidence="1 7">
        <text>Thiol-dependent hydrolysis of ester, thioester, amide, peptide and isopeptide bonds formed by the C-terminal Gly of ubiquitin (a 76-residue protein attached to proteins as an intracellular targeting signal).</text>
        <dbReference type="EC" id="3.4.19.12"/>
    </reaction>
</comment>
<dbReference type="GO" id="GO:0016579">
    <property type="term" value="P:protein deubiquitination"/>
    <property type="evidence" value="ECO:0007669"/>
    <property type="project" value="TreeGrafter"/>
</dbReference>
<feature type="active site" description="Nucleophile" evidence="7">
    <location>
        <position position="120"/>
    </location>
</feature>
<dbReference type="InterPro" id="IPR038765">
    <property type="entry name" value="Papain-like_cys_pep_sf"/>
</dbReference>
<keyword evidence="3 7" id="KW-0645">Protease</keyword>
<protein>
    <recommendedName>
        <fullName evidence="2 7">ubiquitinyl hydrolase 1</fullName>
        <ecNumber evidence="2 7">3.4.19.12</ecNumber>
    </recommendedName>
</protein>
<feature type="site" description="Transition state stabilizer" evidence="7">
    <location>
        <position position="114"/>
    </location>
</feature>
<dbReference type="Pfam" id="PF01088">
    <property type="entry name" value="Peptidase_C12"/>
    <property type="match status" value="1"/>
</dbReference>
<evidence type="ECO:0000256" key="8">
    <source>
        <dbReference type="SAM" id="MobiDB-lite"/>
    </source>
</evidence>
<evidence type="ECO:0000256" key="6">
    <source>
        <dbReference type="ARBA" id="ARBA00022807"/>
    </source>
</evidence>
<dbReference type="PANTHER" id="PTHR10589">
    <property type="entry name" value="UBIQUITIN CARBOXYL-TERMINAL HYDROLASE"/>
    <property type="match status" value="1"/>
</dbReference>
<evidence type="ECO:0000256" key="7">
    <source>
        <dbReference type="PROSITE-ProRule" id="PRU01393"/>
    </source>
</evidence>
<gene>
    <name evidence="10" type="ORF">PAC_07289</name>
</gene>
<feature type="region of interest" description="Disordered" evidence="8">
    <location>
        <begin position="1"/>
        <end position="27"/>
    </location>
</feature>